<reference evidence="1 2" key="1">
    <citation type="journal article" date="2011" name="Proc. Natl. Acad. Sci. U.S.A.">
        <title>Evolutionary erosion of yeast sex chromosomes by mating-type switching accidents.</title>
        <authorList>
            <person name="Gordon J.L."/>
            <person name="Armisen D."/>
            <person name="Proux-Wera E."/>
            <person name="Oheigeartaigh S.S."/>
            <person name="Byrne K.P."/>
            <person name="Wolfe K.H."/>
        </authorList>
    </citation>
    <scope>NUCLEOTIDE SEQUENCE [LARGE SCALE GENOMIC DNA]</scope>
    <source>
        <strain evidence="2">ATCC 22294 / BCRC 22015 / CBS 2517 / CECT 1963 / NBRC 1671 / NRRL Y-8276</strain>
    </source>
</reference>
<dbReference type="Proteomes" id="UP000005220">
    <property type="component" value="Chromosome 2"/>
</dbReference>
<dbReference type="GeneID" id="13884832"/>
<dbReference type="KEGG" id="kaf:KAFR_0B06540"/>
<evidence type="ECO:0000313" key="1">
    <source>
        <dbReference type="EMBL" id="CCF56950.1"/>
    </source>
</evidence>
<dbReference type="HOGENOM" id="CLU_956653_0_0_1"/>
<keyword evidence="2" id="KW-1185">Reference proteome</keyword>
<sequence>MIHSCCHHHLISLKSCPYSKKLSVPYDLATEKYVWTNIHSANYMKYNIDFNKLSLKEYMSNRFTNKIRDEIKKHLTVRPSLSEGTVSCVLWVNQFQQILEAFNLYNFAIFPYPAYPNIIEEGEAYFVSKVVFPLVFPEECARGPKDGPTVKYISKNFRLLIGSLLPRKPSHRVEEILRNLDLSSIESISRQYECIDILQNICTTVKVSEEYKVIRLVTALSEKFKSSIKGLARKWEKQIDTLTIELILDDVKCLYQTNAIRRYHDCDHDSIDEQPRKRARSHIVRRSTEHA</sequence>
<accession>H2ARF0</accession>
<dbReference type="EMBL" id="HE650822">
    <property type="protein sequence ID" value="CCF56950.1"/>
    <property type="molecule type" value="Genomic_DNA"/>
</dbReference>
<organism evidence="1 2">
    <name type="scientific">Kazachstania africana (strain ATCC 22294 / BCRC 22015 / CBS 2517 / CECT 1963 / NBRC 1671 / NRRL Y-8276)</name>
    <name type="common">Yeast</name>
    <name type="synonym">Kluyveromyces africanus</name>
    <dbReference type="NCBI Taxonomy" id="1071382"/>
    <lineage>
        <taxon>Eukaryota</taxon>
        <taxon>Fungi</taxon>
        <taxon>Dikarya</taxon>
        <taxon>Ascomycota</taxon>
        <taxon>Saccharomycotina</taxon>
        <taxon>Saccharomycetes</taxon>
        <taxon>Saccharomycetales</taxon>
        <taxon>Saccharomycetaceae</taxon>
        <taxon>Kazachstania</taxon>
    </lineage>
</organism>
<dbReference type="eggNOG" id="ENOG502T20D">
    <property type="taxonomic scope" value="Eukaryota"/>
</dbReference>
<name>H2ARF0_KAZAF</name>
<proteinExistence type="predicted"/>
<gene>
    <name evidence="1" type="primary">KAFR0B06540</name>
    <name evidence="1" type="ORF">KAFR_0B06540</name>
</gene>
<dbReference type="RefSeq" id="XP_003956085.1">
    <property type="nucleotide sequence ID" value="XM_003956036.1"/>
</dbReference>
<evidence type="ECO:0000313" key="2">
    <source>
        <dbReference type="Proteomes" id="UP000005220"/>
    </source>
</evidence>
<protein>
    <submittedName>
        <fullName evidence="1">Uncharacterized protein</fullName>
    </submittedName>
</protein>
<dbReference type="AlphaFoldDB" id="H2ARF0"/>
<dbReference type="InParanoid" id="H2ARF0"/>